<dbReference type="InterPro" id="IPR029472">
    <property type="entry name" value="Copia-like_N"/>
</dbReference>
<evidence type="ECO:0000313" key="4">
    <source>
        <dbReference type="Proteomes" id="UP000233551"/>
    </source>
</evidence>
<gene>
    <name evidence="3" type="ORF">CRG98_036573</name>
</gene>
<reference evidence="3 4" key="1">
    <citation type="submission" date="2017-11" db="EMBL/GenBank/DDBJ databases">
        <title>De-novo sequencing of pomegranate (Punica granatum L.) genome.</title>
        <authorList>
            <person name="Akparov Z."/>
            <person name="Amiraslanov A."/>
            <person name="Hajiyeva S."/>
            <person name="Abbasov M."/>
            <person name="Kaur K."/>
            <person name="Hamwieh A."/>
            <person name="Solovyev V."/>
            <person name="Salamov A."/>
            <person name="Braich B."/>
            <person name="Kosarev P."/>
            <person name="Mahmoud A."/>
            <person name="Hajiyev E."/>
            <person name="Babayeva S."/>
            <person name="Izzatullayeva V."/>
            <person name="Mammadov A."/>
            <person name="Mammadov A."/>
            <person name="Sharifova S."/>
            <person name="Ojaghi J."/>
            <person name="Eynullazada K."/>
            <person name="Bayramov B."/>
            <person name="Abdulazimova A."/>
            <person name="Shahmuradov I."/>
        </authorList>
    </citation>
    <scope>NUCLEOTIDE SEQUENCE [LARGE SCALE GENOMIC DNA]</scope>
    <source>
        <strain evidence="4">cv. AG2017</strain>
        <tissue evidence="3">Leaf</tissue>
    </source>
</reference>
<dbReference type="AlphaFoldDB" id="A0A2I0IGH2"/>
<evidence type="ECO:0000259" key="2">
    <source>
        <dbReference type="Pfam" id="PF14244"/>
    </source>
</evidence>
<name>A0A2I0IGH2_PUNGR</name>
<keyword evidence="4" id="KW-1185">Reference proteome</keyword>
<accession>A0A2I0IGH2</accession>
<comment type="caution">
    <text evidence="3">The sequence shown here is derived from an EMBL/GenBank/DDBJ whole genome shotgun (WGS) entry which is preliminary data.</text>
</comment>
<feature type="domain" description="Retrotransposon Copia-like N-terminal" evidence="2">
    <location>
        <begin position="30"/>
        <end position="73"/>
    </location>
</feature>
<feature type="compositionally biased region" description="Low complexity" evidence="1">
    <location>
        <begin position="134"/>
        <end position="152"/>
    </location>
</feature>
<dbReference type="PANTHER" id="PTHR37610:SF97">
    <property type="entry name" value="RETROTRANSPOSON GAG DOMAIN-CONTAINING PROTEIN"/>
    <property type="match status" value="1"/>
</dbReference>
<evidence type="ECO:0000256" key="1">
    <source>
        <dbReference type="SAM" id="MobiDB-lite"/>
    </source>
</evidence>
<proteinExistence type="predicted"/>
<dbReference type="Proteomes" id="UP000233551">
    <property type="component" value="Unassembled WGS sequence"/>
</dbReference>
<sequence length="288" mass="31379">MAGDDRDKGKGVDKVPINISSPLFISPFNNPWVTIVPAPLTGDNYSRWAKAMNRALRAKNKIGFIDGSTKKPESSTSFGPWDMCNNLVVSWIFNSLDKTLQKSLAYVDDTQEMWKELKERHSQGNAQPPGSGRGAQQAHSAQQQLQSSGGFQLRNPSSAHTVGSGGYSSEVAGVALMNGSLALAGNIRAGGITIPGLLDAKYQELLNFIRKMNVSQDLTLKMLVRAGELWGRVYCLRLVKTRHVSVGAKPEDWDVWHRHLGHPSSNVIKCLPRVTGKGSLSAYCDACS</sequence>
<evidence type="ECO:0000313" key="3">
    <source>
        <dbReference type="EMBL" id="PKI43094.1"/>
    </source>
</evidence>
<feature type="region of interest" description="Disordered" evidence="1">
    <location>
        <begin position="117"/>
        <end position="164"/>
    </location>
</feature>
<protein>
    <recommendedName>
        <fullName evidence="2">Retrotransposon Copia-like N-terminal domain-containing protein</fullName>
    </recommendedName>
</protein>
<dbReference type="Pfam" id="PF14244">
    <property type="entry name" value="Retrotran_gag_3"/>
    <property type="match status" value="1"/>
</dbReference>
<dbReference type="PANTHER" id="PTHR37610">
    <property type="entry name" value="CCHC-TYPE DOMAIN-CONTAINING PROTEIN"/>
    <property type="match status" value="1"/>
</dbReference>
<dbReference type="EMBL" id="PGOL01003088">
    <property type="protein sequence ID" value="PKI43094.1"/>
    <property type="molecule type" value="Genomic_DNA"/>
</dbReference>
<organism evidence="3 4">
    <name type="scientific">Punica granatum</name>
    <name type="common">Pomegranate</name>
    <dbReference type="NCBI Taxonomy" id="22663"/>
    <lineage>
        <taxon>Eukaryota</taxon>
        <taxon>Viridiplantae</taxon>
        <taxon>Streptophyta</taxon>
        <taxon>Embryophyta</taxon>
        <taxon>Tracheophyta</taxon>
        <taxon>Spermatophyta</taxon>
        <taxon>Magnoliopsida</taxon>
        <taxon>eudicotyledons</taxon>
        <taxon>Gunneridae</taxon>
        <taxon>Pentapetalae</taxon>
        <taxon>rosids</taxon>
        <taxon>malvids</taxon>
        <taxon>Myrtales</taxon>
        <taxon>Lythraceae</taxon>
        <taxon>Punica</taxon>
    </lineage>
</organism>